<dbReference type="PANTHER" id="PTHR43586">
    <property type="entry name" value="CYSTEINE DESULFURASE"/>
    <property type="match status" value="1"/>
</dbReference>
<dbReference type="GO" id="GO:0008483">
    <property type="term" value="F:transaminase activity"/>
    <property type="evidence" value="ECO:0007669"/>
    <property type="project" value="UniProtKB-KW"/>
</dbReference>
<dbReference type="SUPFAM" id="SSF53383">
    <property type="entry name" value="PLP-dependent transferases"/>
    <property type="match status" value="1"/>
</dbReference>
<dbReference type="Proteomes" id="UP000763484">
    <property type="component" value="Unassembled WGS sequence"/>
</dbReference>
<dbReference type="InterPro" id="IPR015422">
    <property type="entry name" value="PyrdxlP-dep_Trfase_small"/>
</dbReference>
<evidence type="ECO:0000256" key="1">
    <source>
        <dbReference type="ARBA" id="ARBA00022898"/>
    </source>
</evidence>
<keyword evidence="3" id="KW-0032">Aminotransferase</keyword>
<evidence type="ECO:0000313" key="3">
    <source>
        <dbReference type="EMBL" id="MBE5727812.1"/>
    </source>
</evidence>
<keyword evidence="1" id="KW-0663">Pyridoxal phosphate</keyword>
<dbReference type="InterPro" id="IPR000192">
    <property type="entry name" value="Aminotrans_V_dom"/>
</dbReference>
<dbReference type="Gene3D" id="3.90.1150.10">
    <property type="entry name" value="Aspartate Aminotransferase, domain 1"/>
    <property type="match status" value="1"/>
</dbReference>
<gene>
    <name evidence="3" type="ORF">IHE50_00115</name>
</gene>
<dbReference type="EMBL" id="JADFAQ010000004">
    <property type="protein sequence ID" value="MBE5727812.1"/>
    <property type="molecule type" value="Genomic_DNA"/>
</dbReference>
<dbReference type="AlphaFoldDB" id="A0A8T3UPK1"/>
<proteinExistence type="predicted"/>
<dbReference type="PANTHER" id="PTHR43586:SF8">
    <property type="entry name" value="CYSTEINE DESULFURASE 1, CHLOROPLASTIC"/>
    <property type="match status" value="1"/>
</dbReference>
<dbReference type="Gene3D" id="3.40.640.10">
    <property type="entry name" value="Type I PLP-dependent aspartate aminotransferase-like (Major domain)"/>
    <property type="match status" value="1"/>
</dbReference>
<evidence type="ECO:0000259" key="2">
    <source>
        <dbReference type="Pfam" id="PF00266"/>
    </source>
</evidence>
<feature type="domain" description="Aminotransferase class V" evidence="2">
    <location>
        <begin position="1"/>
        <end position="164"/>
    </location>
</feature>
<reference evidence="3 4" key="1">
    <citation type="submission" date="2020-09" db="EMBL/GenBank/DDBJ databases">
        <title>Genomic characterization of a novel Parvarchaeota family in acid mine drainage sediments.</title>
        <authorList>
            <person name="Luo Z.-H."/>
        </authorList>
    </citation>
    <scope>NUCLEOTIDE SEQUENCE [LARGE SCALE GENOMIC DNA]</scope>
    <source>
        <strain evidence="3">TL1-5_bins.178</strain>
    </source>
</reference>
<name>A0A8T3UPK1_9ARCH</name>
<sequence length="177" mass="19819">IGVLYIRGGIARGMNPFLTGGEMIKSVRLNNVIYADPPALFEAGTQNVEGAYGLGLAIDYLNKAGMDNIERHEKELTEYALKKLSQLNNIEIYSGKSRKFGAIISFSVKGLHPHDVAYLLDREGIAVRSGFHCAQPFIEQKLKQHGIARASFYLYNTREEIDRFADALKSINKREKL</sequence>
<dbReference type="InterPro" id="IPR015421">
    <property type="entry name" value="PyrdxlP-dep_Trfase_major"/>
</dbReference>
<protein>
    <submittedName>
        <fullName evidence="3">Aminotransferase class V-fold PLP-dependent enzyme</fullName>
    </submittedName>
</protein>
<evidence type="ECO:0000313" key="4">
    <source>
        <dbReference type="Proteomes" id="UP000763484"/>
    </source>
</evidence>
<dbReference type="Pfam" id="PF00266">
    <property type="entry name" value="Aminotran_5"/>
    <property type="match status" value="1"/>
</dbReference>
<accession>A0A8T3UPK1</accession>
<feature type="non-terminal residue" evidence="3">
    <location>
        <position position="1"/>
    </location>
</feature>
<keyword evidence="3" id="KW-0808">Transferase</keyword>
<dbReference type="InterPro" id="IPR015424">
    <property type="entry name" value="PyrdxlP-dep_Trfase"/>
</dbReference>
<comment type="caution">
    <text evidence="3">The sequence shown here is derived from an EMBL/GenBank/DDBJ whole genome shotgun (WGS) entry which is preliminary data.</text>
</comment>
<organism evidence="3 4">
    <name type="scientific">Candidatus Acidifodinimicrobium mancum</name>
    <dbReference type="NCBI Taxonomy" id="2898728"/>
    <lineage>
        <taxon>Archaea</taxon>
        <taxon>Candidatus Parvarchaeota</taxon>
        <taxon>Candidatus Acidifodinimicrobiaceae</taxon>
        <taxon>Candidatus Acidifodinimicrobium</taxon>
    </lineage>
</organism>